<keyword evidence="2" id="KW-1185">Reference proteome</keyword>
<reference evidence="1 2" key="1">
    <citation type="journal article" date="2015" name="Fungal Genet. Biol.">
        <title>Evolution of novel wood decay mechanisms in Agaricales revealed by the genome sequences of Fistulina hepatica and Cylindrobasidium torrendii.</title>
        <authorList>
            <person name="Floudas D."/>
            <person name="Held B.W."/>
            <person name="Riley R."/>
            <person name="Nagy L.G."/>
            <person name="Koehler G."/>
            <person name="Ransdell A.S."/>
            <person name="Younus H."/>
            <person name="Chow J."/>
            <person name="Chiniquy J."/>
            <person name="Lipzen A."/>
            <person name="Tritt A."/>
            <person name="Sun H."/>
            <person name="Haridas S."/>
            <person name="LaButti K."/>
            <person name="Ohm R.A."/>
            <person name="Kues U."/>
            <person name="Blanchette R.A."/>
            <person name="Grigoriev I.V."/>
            <person name="Minto R.E."/>
            <person name="Hibbett D.S."/>
        </authorList>
    </citation>
    <scope>NUCLEOTIDE SEQUENCE [LARGE SCALE GENOMIC DNA]</scope>
    <source>
        <strain evidence="1 2">ATCC 64428</strain>
    </source>
</reference>
<protein>
    <recommendedName>
        <fullName evidence="3">GST N-terminal domain-containing protein</fullName>
    </recommendedName>
</protein>
<dbReference type="OrthoDB" id="412788at2759"/>
<proteinExistence type="predicted"/>
<evidence type="ECO:0000313" key="2">
    <source>
        <dbReference type="Proteomes" id="UP000054144"/>
    </source>
</evidence>
<dbReference type="EMBL" id="KN881630">
    <property type="protein sequence ID" value="KIY52702.1"/>
    <property type="molecule type" value="Genomic_DNA"/>
</dbReference>
<name>A0A0D7AMB1_9AGAR</name>
<accession>A0A0D7AMB1</accession>
<gene>
    <name evidence="1" type="ORF">FISHEDRAFT_34586</name>
</gene>
<dbReference type="Gene3D" id="3.40.30.10">
    <property type="entry name" value="Glutaredoxin"/>
    <property type="match status" value="1"/>
</dbReference>
<dbReference type="Proteomes" id="UP000054144">
    <property type="component" value="Unassembled WGS sequence"/>
</dbReference>
<sequence length="318" mass="34816">MSHNVPKAVLYYAEDSLEVEKGYGEDEVDLKLVDLSKAENLMPSFLRINAKATVPTLVVPYENTLSDDVQSRYKAVTDTPAIVALLDKSRSALSKTHTTSTAPAPILTPATIAFQSISQAILNDVIYAPTTSPSALTYIDVRDGASLREKGPAYAAHLARKKTALQDLLNDVELMVTDKVRARWTVELDETEDLLDVFTGPTDHEKPKAFLEKTSALWKTTIASDLARLEKDVIGPFVLGDQLSVVDLFVAGWFVHIAKVSWCQYGFDCVRKSAVASVTEDGATVAKKVASQAGMKGKLSKMAAFWDAMRERKSWSSV</sequence>
<evidence type="ECO:0008006" key="3">
    <source>
        <dbReference type="Google" id="ProtNLM"/>
    </source>
</evidence>
<organism evidence="1 2">
    <name type="scientific">Fistulina hepatica ATCC 64428</name>
    <dbReference type="NCBI Taxonomy" id="1128425"/>
    <lineage>
        <taxon>Eukaryota</taxon>
        <taxon>Fungi</taxon>
        <taxon>Dikarya</taxon>
        <taxon>Basidiomycota</taxon>
        <taxon>Agaricomycotina</taxon>
        <taxon>Agaricomycetes</taxon>
        <taxon>Agaricomycetidae</taxon>
        <taxon>Agaricales</taxon>
        <taxon>Fistulinaceae</taxon>
        <taxon>Fistulina</taxon>
    </lineage>
</organism>
<evidence type="ECO:0000313" key="1">
    <source>
        <dbReference type="EMBL" id="KIY52702.1"/>
    </source>
</evidence>
<dbReference type="AlphaFoldDB" id="A0A0D7AMB1"/>